<feature type="compositionally biased region" description="Low complexity" evidence="2">
    <location>
        <begin position="598"/>
        <end position="611"/>
    </location>
</feature>
<dbReference type="InterPro" id="IPR039600">
    <property type="entry name" value="TANGO6/Rtp1"/>
</dbReference>
<evidence type="ECO:0000313" key="5">
    <source>
        <dbReference type="Proteomes" id="UP000007148"/>
    </source>
</evidence>
<dbReference type="Gene3D" id="1.25.10.10">
    <property type="entry name" value="Leucine-rich Repeat Variant"/>
    <property type="match status" value="1"/>
</dbReference>
<protein>
    <recommendedName>
        <fullName evidence="3">RNA polymerase II assembly factor Rtp1 C-terminal domain-containing protein</fullName>
    </recommendedName>
</protein>
<proteinExistence type="inferred from homology"/>
<dbReference type="Pfam" id="PF10363">
    <property type="entry name" value="RTP1_C1"/>
    <property type="match status" value="1"/>
</dbReference>
<dbReference type="InterPro" id="IPR016024">
    <property type="entry name" value="ARM-type_fold"/>
</dbReference>
<gene>
    <name evidence="4" type="ORF">PIIN_00208</name>
</gene>
<dbReference type="InterPro" id="IPR019451">
    <property type="entry name" value="Rtp1_C1"/>
</dbReference>
<dbReference type="HOGENOM" id="CLU_005991_0_0_1"/>
<dbReference type="Proteomes" id="UP000007148">
    <property type="component" value="Unassembled WGS sequence"/>
</dbReference>
<dbReference type="eggNOG" id="KOG4653">
    <property type="taxonomic scope" value="Eukaryota"/>
</dbReference>
<evidence type="ECO:0000313" key="4">
    <source>
        <dbReference type="EMBL" id="CCA66523.1"/>
    </source>
</evidence>
<feature type="region of interest" description="Disordered" evidence="2">
    <location>
        <begin position="596"/>
        <end position="618"/>
    </location>
</feature>
<name>G4T5D0_SERID</name>
<sequence>MAVAQKIDVSMSSRLGLLMDAVRVLSGSRTSLDGPKHSLEQVLESRLARLNEFDIPEIANHITLPGKPNELRHLTGSTEFRLLQEIDKILCEDPNYEVSMNDQAALRAAVSVAVRWKIDTDTNNFNAATSQARNAALQQLTATVNELLKIIFPEPATTNRSIIGTILLHQHGLDLLPPLLSLGWLPPGVVEEGPQIRAATLRILSSFSLSESIHMLGVVLNIPHLPVTARNAIRYLLTRRILPQNGLLGLLEAETASPVFQRACAYTLSRLINISSSDPVVLSTINATLYSSFSEDSSSPSFPPLQTLVIVSNLVAMAPPSPDAPLITKVLMPIIEKLYSLLYFLDKRLTSDPAETALCRSLVQSWMKISTETEVIQKLWSIVLGNGGRWIVAGENLTLQWQREFETPLPLLNQLANLDLDAMDENSLNLVPDPIHLVELIHSVNRQGIVSQLFTRILSAELEEVDQDEPTRKLLRMQILYQLQKRMPSSLFGDPTQALAFVDHAIALSRRKTESEDNHQEPLRIVSNANEEDEAQILHTAIEYLLASLEAHPKYTIPDTNPHVSRLTEYLKALSFHSSQNLRQVAREASLVLTAKRASASSSTREQSTESTSEKESQKMYQEALAMLQDPLLPVRAQGLATLRRLIEGLARHGTRSSEPSVDRALIPAILDIFVNSIQDEDSFIFLNAVQGLIAMAQQYGRDVFKRLIAIYGIERHTRGIMTRQELDVKLRVGEALAEVVGKTGESMGGYADLLLPVILAMLRDRDLPVTLRVSAISIASKAEAVAPFAIHQYEAELTGAMLDILELEHIRRTEAISQRQKENPGIEESGPTVSTLKKDNMTGARSILDEEALNGEEATKGVDNRQLYQPQRAELGDIEMDTNPTGANAKMAPLRRSAIHFLRTVLQRHLQTVVDQDKRVYTGGGGGLREFPVRRASAILGYLSLHDADGMVNVMASEAVDLISEIGKARLFGGY</sequence>
<dbReference type="PANTHER" id="PTHR20959:SF1">
    <property type="entry name" value="TRANSPORT AND GOLGI ORGANIZATION PROTEIN 6 HOMOLOG"/>
    <property type="match status" value="1"/>
</dbReference>
<keyword evidence="5" id="KW-1185">Reference proteome</keyword>
<comment type="caution">
    <text evidence="4">The sequence shown here is derived from an EMBL/GenBank/DDBJ whole genome shotgun (WGS) entry which is preliminary data.</text>
</comment>
<dbReference type="STRING" id="1109443.G4T5D0"/>
<evidence type="ECO:0000259" key="3">
    <source>
        <dbReference type="Pfam" id="PF10363"/>
    </source>
</evidence>
<accession>G4T5D0</accession>
<dbReference type="OMA" id="RAYTIHI"/>
<dbReference type="AlphaFoldDB" id="G4T5D0"/>
<dbReference type="EMBL" id="CAFZ01000003">
    <property type="protein sequence ID" value="CCA66523.1"/>
    <property type="molecule type" value="Genomic_DNA"/>
</dbReference>
<dbReference type="InterPro" id="IPR011989">
    <property type="entry name" value="ARM-like"/>
</dbReference>
<dbReference type="PANTHER" id="PTHR20959">
    <property type="entry name" value="TRANSPORT AND GOLGI ORGANIZATION PROTEIN 6 FAMILY MEMBER"/>
    <property type="match status" value="1"/>
</dbReference>
<dbReference type="InParanoid" id="G4T5D0"/>
<dbReference type="OrthoDB" id="3256756at2759"/>
<evidence type="ECO:0000256" key="1">
    <source>
        <dbReference type="ARBA" id="ARBA00005724"/>
    </source>
</evidence>
<reference evidence="4 5" key="1">
    <citation type="journal article" date="2011" name="PLoS Pathog.">
        <title>Endophytic Life Strategies Decoded by Genome and Transcriptome Analyses of the Mutualistic Root Symbiont Piriformospora indica.</title>
        <authorList>
            <person name="Zuccaro A."/>
            <person name="Lahrmann U."/>
            <person name="Guldener U."/>
            <person name="Langen G."/>
            <person name="Pfiffi S."/>
            <person name="Biedenkopf D."/>
            <person name="Wong P."/>
            <person name="Samans B."/>
            <person name="Grimm C."/>
            <person name="Basiewicz M."/>
            <person name="Murat C."/>
            <person name="Martin F."/>
            <person name="Kogel K.H."/>
        </authorList>
    </citation>
    <scope>NUCLEOTIDE SEQUENCE [LARGE SCALE GENOMIC DNA]</scope>
    <source>
        <strain evidence="4 5">DSM 11827</strain>
    </source>
</reference>
<comment type="similarity">
    <text evidence="1">Belongs to the Tango6 family.</text>
</comment>
<dbReference type="GO" id="GO:0009306">
    <property type="term" value="P:protein secretion"/>
    <property type="evidence" value="ECO:0007669"/>
    <property type="project" value="TreeGrafter"/>
</dbReference>
<dbReference type="SUPFAM" id="SSF48371">
    <property type="entry name" value="ARM repeat"/>
    <property type="match status" value="1"/>
</dbReference>
<feature type="domain" description="RNA polymerase II assembly factor Rtp1 C-terminal" evidence="3">
    <location>
        <begin position="621"/>
        <end position="746"/>
    </location>
</feature>
<evidence type="ECO:0000256" key="2">
    <source>
        <dbReference type="SAM" id="MobiDB-lite"/>
    </source>
</evidence>
<feature type="region of interest" description="Disordered" evidence="2">
    <location>
        <begin position="818"/>
        <end position="840"/>
    </location>
</feature>
<organism evidence="4 5">
    <name type="scientific">Serendipita indica (strain DSM 11827)</name>
    <name type="common">Root endophyte fungus</name>
    <name type="synonym">Piriformospora indica</name>
    <dbReference type="NCBI Taxonomy" id="1109443"/>
    <lineage>
        <taxon>Eukaryota</taxon>
        <taxon>Fungi</taxon>
        <taxon>Dikarya</taxon>
        <taxon>Basidiomycota</taxon>
        <taxon>Agaricomycotina</taxon>
        <taxon>Agaricomycetes</taxon>
        <taxon>Sebacinales</taxon>
        <taxon>Serendipitaceae</taxon>
        <taxon>Serendipita</taxon>
    </lineage>
</organism>